<reference evidence="1 2" key="1">
    <citation type="submission" date="2021-03" db="EMBL/GenBank/DDBJ databases">
        <title>Genomic Encyclopedia of Type Strains, Phase IV (KMG-IV): sequencing the most valuable type-strain genomes for metagenomic binning, comparative biology and taxonomic classification.</title>
        <authorList>
            <person name="Goeker M."/>
        </authorList>
    </citation>
    <scope>NUCLEOTIDE SEQUENCE [LARGE SCALE GENOMIC DNA]</scope>
    <source>
        <strain evidence="1 2">DSM 26048</strain>
    </source>
</reference>
<organism evidence="1 2">
    <name type="scientific">Paenibacillus eucommiae</name>
    <dbReference type="NCBI Taxonomy" id="1355755"/>
    <lineage>
        <taxon>Bacteria</taxon>
        <taxon>Bacillati</taxon>
        <taxon>Bacillota</taxon>
        <taxon>Bacilli</taxon>
        <taxon>Bacillales</taxon>
        <taxon>Paenibacillaceae</taxon>
        <taxon>Paenibacillus</taxon>
    </lineage>
</organism>
<protein>
    <submittedName>
        <fullName evidence="1">Uncharacterized protein</fullName>
    </submittedName>
</protein>
<gene>
    <name evidence="1" type="ORF">J2Z66_005680</name>
</gene>
<evidence type="ECO:0000313" key="1">
    <source>
        <dbReference type="EMBL" id="MBP1994054.1"/>
    </source>
</evidence>
<proteinExistence type="predicted"/>
<keyword evidence="2" id="KW-1185">Reference proteome</keyword>
<dbReference type="Proteomes" id="UP001519287">
    <property type="component" value="Unassembled WGS sequence"/>
</dbReference>
<name>A0ABS4J2J0_9BACL</name>
<sequence>MRRPLRSVFVTIVHGGREGLWTPAAVKDLFPEWNIKGWNKSLNADATALPPTALPSFCYNRTNRTNTKLKRTASKVFLLVGGAS</sequence>
<accession>A0ABS4J2J0</accession>
<comment type="caution">
    <text evidence="1">The sequence shown here is derived from an EMBL/GenBank/DDBJ whole genome shotgun (WGS) entry which is preliminary data.</text>
</comment>
<evidence type="ECO:0000313" key="2">
    <source>
        <dbReference type="Proteomes" id="UP001519287"/>
    </source>
</evidence>
<dbReference type="EMBL" id="JAGGLB010000023">
    <property type="protein sequence ID" value="MBP1994054.1"/>
    <property type="molecule type" value="Genomic_DNA"/>
</dbReference>